<keyword evidence="9 12" id="KW-0472">Membrane</keyword>
<evidence type="ECO:0000256" key="6">
    <source>
        <dbReference type="ARBA" id="ARBA00022989"/>
    </source>
</evidence>
<keyword evidence="4" id="KW-1003">Cell membrane</keyword>
<evidence type="ECO:0000256" key="9">
    <source>
        <dbReference type="ARBA" id="ARBA00023136"/>
    </source>
</evidence>
<evidence type="ECO:0000313" key="13">
    <source>
        <dbReference type="EMBL" id="KAB7498862.1"/>
    </source>
</evidence>
<evidence type="ECO:0000256" key="1">
    <source>
        <dbReference type="ARBA" id="ARBA00004651"/>
    </source>
</evidence>
<feature type="transmembrane region" description="Helical" evidence="12">
    <location>
        <begin position="12"/>
        <end position="30"/>
    </location>
</feature>
<feature type="non-terminal residue" evidence="13">
    <location>
        <position position="1"/>
    </location>
</feature>
<dbReference type="OrthoDB" id="6431761at2759"/>
<dbReference type="Gene3D" id="1.20.1730.10">
    <property type="entry name" value="Sodium/glucose cotransporter"/>
    <property type="match status" value="1"/>
</dbReference>
<dbReference type="Pfam" id="PF00474">
    <property type="entry name" value="SSF"/>
    <property type="match status" value="1"/>
</dbReference>
<dbReference type="EMBL" id="SEYY01018911">
    <property type="protein sequence ID" value="KAB7498862.1"/>
    <property type="molecule type" value="Genomic_DNA"/>
</dbReference>
<feature type="transmembrane region" description="Helical" evidence="12">
    <location>
        <begin position="125"/>
        <end position="152"/>
    </location>
</feature>
<dbReference type="InterPro" id="IPR051163">
    <property type="entry name" value="Sodium:Solute_Symporter_SSF"/>
</dbReference>
<reference evidence="13 14" key="1">
    <citation type="journal article" date="2019" name="PLoS Biol.">
        <title>Sex chromosomes control vertical transmission of feminizing Wolbachia symbionts in an isopod.</title>
        <authorList>
            <person name="Becking T."/>
            <person name="Chebbi M.A."/>
            <person name="Giraud I."/>
            <person name="Moumen B."/>
            <person name="Laverre T."/>
            <person name="Caubet Y."/>
            <person name="Peccoud J."/>
            <person name="Gilbert C."/>
            <person name="Cordaux R."/>
        </authorList>
    </citation>
    <scope>NUCLEOTIDE SEQUENCE [LARGE SCALE GENOMIC DNA]</scope>
    <source>
        <strain evidence="13">ANa2</strain>
        <tissue evidence="13">Whole body excluding digestive tract and cuticle</tissue>
    </source>
</reference>
<name>A0A5N5SXV9_9CRUS</name>
<evidence type="ECO:0000256" key="7">
    <source>
        <dbReference type="ARBA" id="ARBA00023053"/>
    </source>
</evidence>
<keyword evidence="7" id="KW-0915">Sodium</keyword>
<dbReference type="InterPro" id="IPR001734">
    <property type="entry name" value="Na/solute_symporter"/>
</dbReference>
<evidence type="ECO:0000313" key="14">
    <source>
        <dbReference type="Proteomes" id="UP000326759"/>
    </source>
</evidence>
<evidence type="ECO:0000256" key="4">
    <source>
        <dbReference type="ARBA" id="ARBA00022475"/>
    </source>
</evidence>
<feature type="transmembrane region" description="Helical" evidence="12">
    <location>
        <begin position="76"/>
        <end position="104"/>
    </location>
</feature>
<protein>
    <recommendedName>
        <fullName evidence="15">Sodium-coupled monocarboxylate transporter 1</fullName>
    </recommendedName>
</protein>
<evidence type="ECO:0000256" key="3">
    <source>
        <dbReference type="ARBA" id="ARBA00022448"/>
    </source>
</evidence>
<evidence type="ECO:0008006" key="15">
    <source>
        <dbReference type="Google" id="ProtNLM"/>
    </source>
</evidence>
<comment type="subcellular location">
    <subcellularLocation>
        <location evidence="1">Cell membrane</location>
        <topology evidence="1">Multi-pass membrane protein</topology>
    </subcellularLocation>
</comment>
<dbReference type="GO" id="GO:0015293">
    <property type="term" value="F:symporter activity"/>
    <property type="evidence" value="ECO:0007669"/>
    <property type="project" value="TreeGrafter"/>
</dbReference>
<dbReference type="GO" id="GO:0006814">
    <property type="term" value="P:sodium ion transport"/>
    <property type="evidence" value="ECO:0007669"/>
    <property type="project" value="UniProtKB-KW"/>
</dbReference>
<keyword evidence="6 12" id="KW-1133">Transmembrane helix</keyword>
<comment type="caution">
    <text evidence="13">The sequence shown here is derived from an EMBL/GenBank/DDBJ whole genome shotgun (WGS) entry which is preliminary data.</text>
</comment>
<keyword evidence="5 12" id="KW-0812">Transmembrane</keyword>
<organism evidence="13 14">
    <name type="scientific">Armadillidium nasatum</name>
    <dbReference type="NCBI Taxonomy" id="96803"/>
    <lineage>
        <taxon>Eukaryota</taxon>
        <taxon>Metazoa</taxon>
        <taxon>Ecdysozoa</taxon>
        <taxon>Arthropoda</taxon>
        <taxon>Crustacea</taxon>
        <taxon>Multicrustacea</taxon>
        <taxon>Malacostraca</taxon>
        <taxon>Eumalacostraca</taxon>
        <taxon>Peracarida</taxon>
        <taxon>Isopoda</taxon>
        <taxon>Oniscidea</taxon>
        <taxon>Crinocheta</taxon>
        <taxon>Armadillidiidae</taxon>
        <taxon>Armadillidium</taxon>
    </lineage>
</organism>
<keyword evidence="10" id="KW-0739">Sodium transport</keyword>
<keyword evidence="14" id="KW-1185">Reference proteome</keyword>
<evidence type="ECO:0000256" key="10">
    <source>
        <dbReference type="ARBA" id="ARBA00023201"/>
    </source>
</evidence>
<dbReference type="InterPro" id="IPR038377">
    <property type="entry name" value="Na/Glc_symporter_sf"/>
</dbReference>
<evidence type="ECO:0000256" key="11">
    <source>
        <dbReference type="RuleBase" id="RU362091"/>
    </source>
</evidence>
<dbReference type="GO" id="GO:0005886">
    <property type="term" value="C:plasma membrane"/>
    <property type="evidence" value="ECO:0007669"/>
    <property type="project" value="UniProtKB-SubCell"/>
</dbReference>
<comment type="similarity">
    <text evidence="2 11">Belongs to the sodium:solute symporter (SSF) (TC 2.A.21) family.</text>
</comment>
<dbReference type="PANTHER" id="PTHR42985">
    <property type="entry name" value="SODIUM-COUPLED MONOCARBOXYLATE TRANSPORTER"/>
    <property type="match status" value="1"/>
</dbReference>
<accession>A0A5N5SXV9</accession>
<dbReference type="AlphaFoldDB" id="A0A5N5SXV9"/>
<dbReference type="PANTHER" id="PTHR42985:SF40">
    <property type="entry name" value="LD47995P-RELATED"/>
    <property type="match status" value="1"/>
</dbReference>
<evidence type="ECO:0000256" key="5">
    <source>
        <dbReference type="ARBA" id="ARBA00022692"/>
    </source>
</evidence>
<proteinExistence type="inferred from homology"/>
<evidence type="ECO:0000256" key="2">
    <source>
        <dbReference type="ARBA" id="ARBA00006434"/>
    </source>
</evidence>
<dbReference type="Proteomes" id="UP000326759">
    <property type="component" value="Unassembled WGS sequence"/>
</dbReference>
<sequence>NENNGFGVADYSVFAGVLVISCGIGLYFSYKGNKSPEEFFMGNRRMHHLPVSMSLLTTFLSSYTVLGYPAEVYANGIQICMVMLGVVLAIIFSSYLIIPVLHPLKLTSINEYLLLRFKSKELRTCIFLLSVTNIMILSGVTLYAATIVLASITKLQYYDQHLFTWNRLYNIFCLS</sequence>
<feature type="transmembrane region" description="Helical" evidence="12">
    <location>
        <begin position="51"/>
        <end position="70"/>
    </location>
</feature>
<evidence type="ECO:0000256" key="8">
    <source>
        <dbReference type="ARBA" id="ARBA00023065"/>
    </source>
</evidence>
<gene>
    <name evidence="13" type="ORF">Anas_05557</name>
</gene>
<keyword evidence="8" id="KW-0406">Ion transport</keyword>
<dbReference type="PROSITE" id="PS50283">
    <property type="entry name" value="NA_SOLUT_SYMP_3"/>
    <property type="match status" value="1"/>
</dbReference>
<evidence type="ECO:0000256" key="12">
    <source>
        <dbReference type="SAM" id="Phobius"/>
    </source>
</evidence>
<keyword evidence="3" id="KW-0813">Transport</keyword>